<dbReference type="Pfam" id="PF01852">
    <property type="entry name" value="START"/>
    <property type="match status" value="1"/>
</dbReference>
<evidence type="ECO:0000259" key="2">
    <source>
        <dbReference type="PROSITE" id="PS50848"/>
    </source>
</evidence>
<feature type="domain" description="START" evidence="2">
    <location>
        <begin position="71"/>
        <end position="259"/>
    </location>
</feature>
<comment type="caution">
    <text evidence="3">The sequence shown here is derived from an EMBL/GenBank/DDBJ whole genome shotgun (WGS) entry which is preliminary data.</text>
</comment>
<sequence>MKRPTESRQAPRHPSDYEYASVSDWDSDLEMSEDKSRSRNYSDEDFRQTLLATNAQMSSSYYVTVADRSMQTLKGIAKDDGNWKKALKHKSGVIVYIRPSTDSAEKAPVFKGEGIIQGYTPQTIFQVIGMRKLWDETFIEGSLLENLNDTTSITYEVLKQTSSSKATDLCLVEKIECTSEGIIYFACASVDTPKKPKINGRTRTNVKLLGWILKPLQTSPPSTRITYVVQESSRGWMQGFTKKTMARKPLVIASIDKYLQEKAERLYPQNQISRSVSARSSPSNHRRRPSLLDERAISQPLPIRTTSLGLPSISSPVLNTPRYAPSSIYSNNNSSDSINTTASTNAPSNVSTPHTSVSSSPSVNRRRIRFADESEGYSIEVEQPDRNSFKENIPSILVTSPAASALAKPKIKPPHIQVHSQVQSQNPSQNLYPSHRHLDAKQKSISLLKLLSSTNINEWTAIDDEPERTYLKSIDGLAMPIFRRQKLVTSGWTVEQLCTVVQNFGARKIWDPKFVDGKAVERFSQKDYLLYTKVDLESVNQMRDFALLGLIDSEPASGIVYYVSTSVEDQAIPKSDRHVRGHVYLEGWVFEPEFDASGRTRSVMVTYFSHIDYRQPITQRSEESLHRLLTQDAINISSIEKYLSKYGCPPYIRRVAGKVSKETFDASKKMYGVAFIVKYTPSIPKEESSGAWCTDIRVHSSMYPNGFRMHISSQKGVRVDLRPDSSGIRVYTTLEEMDGSILTVNIMPQDAGLDAVPFNTCNNQPLLPGGSYPMVDTERKLSATSDTSSISSDSQYQDAESGIAPDATHSSATPITDIIVSDPISTTSEQADMMSPVRQETPPPLYGGITENHKDEHERIDAVEQPASPVVSNRMIKPAFEDPFPNFDIYKPLDREAPDEGFERERRGSLASILTNSDKVLIINEELYFNRQQLAFVVFVMVICYYMGKFSCTSKC</sequence>
<dbReference type="SMART" id="SM00234">
    <property type="entry name" value="START"/>
    <property type="match status" value="1"/>
</dbReference>
<dbReference type="GO" id="GO:0008289">
    <property type="term" value="F:lipid binding"/>
    <property type="evidence" value="ECO:0007669"/>
    <property type="project" value="InterPro"/>
</dbReference>
<dbReference type="Proteomes" id="UP000612746">
    <property type="component" value="Unassembled WGS sequence"/>
</dbReference>
<evidence type="ECO:0000313" key="3">
    <source>
        <dbReference type="EMBL" id="KAG2173369.1"/>
    </source>
</evidence>
<dbReference type="PANTHER" id="PTHR19308">
    <property type="entry name" value="PHOSPHATIDYLCHOLINE TRANSFER PROTEIN"/>
    <property type="match status" value="1"/>
</dbReference>
<name>A0A8H7PG61_9FUNG</name>
<feature type="compositionally biased region" description="Low complexity" evidence="1">
    <location>
        <begin position="782"/>
        <end position="794"/>
    </location>
</feature>
<dbReference type="EMBL" id="JAEPRA010000019">
    <property type="protein sequence ID" value="KAG2173369.1"/>
    <property type="molecule type" value="Genomic_DNA"/>
</dbReference>
<dbReference type="OrthoDB" id="196858at2759"/>
<dbReference type="SUPFAM" id="SSF55961">
    <property type="entry name" value="Bet v1-like"/>
    <property type="match status" value="2"/>
</dbReference>
<feature type="compositionally biased region" description="Low complexity" evidence="1">
    <location>
        <begin position="328"/>
        <end position="363"/>
    </location>
</feature>
<accession>A0A8H7PG61</accession>
<protein>
    <recommendedName>
        <fullName evidence="2">START domain-containing protein</fullName>
    </recommendedName>
</protein>
<reference evidence="3" key="1">
    <citation type="submission" date="2020-12" db="EMBL/GenBank/DDBJ databases">
        <title>Metabolic potential, ecology and presence of endohyphal bacteria is reflected in genomic diversity of Mucoromycotina.</title>
        <authorList>
            <person name="Muszewska A."/>
            <person name="Okrasinska A."/>
            <person name="Steczkiewicz K."/>
            <person name="Drgas O."/>
            <person name="Orlowska M."/>
            <person name="Perlinska-Lenart U."/>
            <person name="Aleksandrzak-Piekarczyk T."/>
            <person name="Szatraj K."/>
            <person name="Zielenkiewicz U."/>
            <person name="Pilsyk S."/>
            <person name="Malc E."/>
            <person name="Mieczkowski P."/>
            <person name="Kruszewska J.S."/>
            <person name="Biernat P."/>
            <person name="Pawlowska J."/>
        </authorList>
    </citation>
    <scope>NUCLEOTIDE SEQUENCE</scope>
    <source>
        <strain evidence="3">WA0000051536</strain>
    </source>
</reference>
<gene>
    <name evidence="3" type="ORF">INT44_008721</name>
</gene>
<dbReference type="GO" id="GO:0005737">
    <property type="term" value="C:cytoplasm"/>
    <property type="evidence" value="ECO:0007669"/>
    <property type="project" value="UniProtKB-ARBA"/>
</dbReference>
<feature type="domain" description="START" evidence="2">
    <location>
        <begin position="438"/>
        <end position="620"/>
    </location>
</feature>
<dbReference type="InterPro" id="IPR002913">
    <property type="entry name" value="START_lipid-bd_dom"/>
</dbReference>
<proteinExistence type="predicted"/>
<dbReference type="PANTHER" id="PTHR19308:SF14">
    <property type="entry name" value="START DOMAIN-CONTAINING PROTEIN"/>
    <property type="match status" value="1"/>
</dbReference>
<feature type="compositionally biased region" description="Low complexity" evidence="1">
    <location>
        <begin position="273"/>
        <end position="283"/>
    </location>
</feature>
<dbReference type="Gene3D" id="3.30.530.20">
    <property type="match status" value="2"/>
</dbReference>
<dbReference type="CDD" id="cd00177">
    <property type="entry name" value="START"/>
    <property type="match status" value="1"/>
</dbReference>
<feature type="region of interest" description="Disordered" evidence="1">
    <location>
        <begin position="328"/>
        <end position="365"/>
    </location>
</feature>
<evidence type="ECO:0000256" key="1">
    <source>
        <dbReference type="SAM" id="MobiDB-lite"/>
    </source>
</evidence>
<dbReference type="AlphaFoldDB" id="A0A8H7PG61"/>
<keyword evidence="4" id="KW-1185">Reference proteome</keyword>
<dbReference type="InterPro" id="IPR051213">
    <property type="entry name" value="START_lipid_transfer"/>
</dbReference>
<organism evidence="3 4">
    <name type="scientific">Umbelopsis vinacea</name>
    <dbReference type="NCBI Taxonomy" id="44442"/>
    <lineage>
        <taxon>Eukaryota</taxon>
        <taxon>Fungi</taxon>
        <taxon>Fungi incertae sedis</taxon>
        <taxon>Mucoromycota</taxon>
        <taxon>Mucoromycotina</taxon>
        <taxon>Umbelopsidomycetes</taxon>
        <taxon>Umbelopsidales</taxon>
        <taxon>Umbelopsidaceae</taxon>
        <taxon>Umbelopsis</taxon>
    </lineage>
</organism>
<evidence type="ECO:0000313" key="4">
    <source>
        <dbReference type="Proteomes" id="UP000612746"/>
    </source>
</evidence>
<dbReference type="PROSITE" id="PS50848">
    <property type="entry name" value="START"/>
    <property type="match status" value="2"/>
</dbReference>
<feature type="region of interest" description="Disordered" evidence="1">
    <location>
        <begin position="270"/>
        <end position="298"/>
    </location>
</feature>
<feature type="region of interest" description="Disordered" evidence="1">
    <location>
        <begin position="1"/>
        <end position="21"/>
    </location>
</feature>
<feature type="region of interest" description="Disordered" evidence="1">
    <location>
        <begin position="780"/>
        <end position="810"/>
    </location>
</feature>
<dbReference type="InterPro" id="IPR023393">
    <property type="entry name" value="START-like_dom_sf"/>
</dbReference>